<dbReference type="RefSeq" id="WP_044943250.1">
    <property type="nucleotide sequence ID" value="NZ_KN174167.1"/>
</dbReference>
<dbReference type="CDD" id="cd16961">
    <property type="entry name" value="RMtype1_S_TRD-CR_like"/>
    <property type="match status" value="1"/>
</dbReference>
<keyword evidence="2" id="KW-0238">DNA-binding</keyword>
<dbReference type="Gene3D" id="3.90.220.20">
    <property type="entry name" value="DNA methylase specificity domains"/>
    <property type="match status" value="1"/>
</dbReference>
<organism evidence="3 4">
    <name type="scientific">Flavonifractor plautii 1_3_50AFAA</name>
    <dbReference type="NCBI Taxonomy" id="742738"/>
    <lineage>
        <taxon>Bacteria</taxon>
        <taxon>Bacillati</taxon>
        <taxon>Bacillota</taxon>
        <taxon>Clostridia</taxon>
        <taxon>Eubacteriales</taxon>
        <taxon>Oscillospiraceae</taxon>
        <taxon>Flavonifractor</taxon>
    </lineage>
</organism>
<dbReference type="GO" id="GO:0009307">
    <property type="term" value="P:DNA restriction-modification system"/>
    <property type="evidence" value="ECO:0007669"/>
    <property type="project" value="UniProtKB-KW"/>
</dbReference>
<accession>A0A096B1Z2</accession>
<keyword evidence="4" id="KW-1185">Reference proteome</keyword>
<dbReference type="AlphaFoldDB" id="A0A096B1Z2"/>
<keyword evidence="1" id="KW-0680">Restriction system</keyword>
<reference evidence="3 4" key="1">
    <citation type="submission" date="2011-08" db="EMBL/GenBank/DDBJ databases">
        <title>The Genome Sequence of Clostridium orbiscindens 1_3_50AFAA.</title>
        <authorList>
            <consortium name="The Broad Institute Genome Sequencing Platform"/>
            <person name="Earl A."/>
            <person name="Ward D."/>
            <person name="Feldgarden M."/>
            <person name="Gevers D."/>
            <person name="Daigneault M."/>
            <person name="Strauss J."/>
            <person name="Allen-Vercoe E."/>
            <person name="Young S.K."/>
            <person name="Zeng Q."/>
            <person name="Gargeya S."/>
            <person name="Fitzgerald M."/>
            <person name="Haas B."/>
            <person name="Abouelleil A."/>
            <person name="Alvarado L."/>
            <person name="Arachchi H.M."/>
            <person name="Berlin A."/>
            <person name="Brown A."/>
            <person name="Chapman S.B."/>
            <person name="Chen Z."/>
            <person name="Dunbar C."/>
            <person name="Freedman E."/>
            <person name="Gearin G."/>
            <person name="Gellesch M."/>
            <person name="Goldberg J."/>
            <person name="Griggs A."/>
            <person name="Gujja S."/>
            <person name="Heiman D."/>
            <person name="Howarth C."/>
            <person name="Larson L."/>
            <person name="Lui A."/>
            <person name="MacDonald P.J.P."/>
            <person name="Montmayeur A."/>
            <person name="Murphy C."/>
            <person name="Neiman D."/>
            <person name="Pearson M."/>
            <person name="Priest M."/>
            <person name="Roberts A."/>
            <person name="Saif S."/>
            <person name="Shea T."/>
            <person name="Shenoy N."/>
            <person name="Sisk P."/>
            <person name="Stolte C."/>
            <person name="Sykes S."/>
            <person name="Wortman J."/>
            <person name="Nusbaum C."/>
            <person name="Birren B."/>
        </authorList>
    </citation>
    <scope>NUCLEOTIDE SEQUENCE [LARGE SCALE GENOMIC DNA]</scope>
    <source>
        <strain evidence="3 4">1_3_50AFAA</strain>
    </source>
</reference>
<dbReference type="Proteomes" id="UP000029585">
    <property type="component" value="Unassembled WGS sequence"/>
</dbReference>
<dbReference type="GO" id="GO:0003677">
    <property type="term" value="F:DNA binding"/>
    <property type="evidence" value="ECO:0007669"/>
    <property type="project" value="UniProtKB-KW"/>
</dbReference>
<sequence length="201" mass="23348">MNLGTVAAIRSGLVLSRKLSREISSYRYPLLNLRAIHPDGYILPDSLEVFYATELLRQEYLTQQGDIIIRLSIPYTAILIDTDMTGMVVSSNFAIIRLNQKYMLPEYLLWLLNTPDTKRKIYENSSSNMLSAVRPTFFAELEVLLLPLADQEKIAKLNLLAKQEIQLLKKLADEKERYYVAVIEHAQKNMRRKIHDDQKRY</sequence>
<name>A0A096B1Z2_FLAPL</name>
<dbReference type="PANTHER" id="PTHR30408">
    <property type="entry name" value="TYPE-1 RESTRICTION ENZYME ECOKI SPECIFICITY PROTEIN"/>
    <property type="match status" value="1"/>
</dbReference>
<dbReference type="PANTHER" id="PTHR30408:SF12">
    <property type="entry name" value="TYPE I RESTRICTION ENZYME MJAVIII SPECIFICITY SUBUNIT"/>
    <property type="match status" value="1"/>
</dbReference>
<dbReference type="EMBL" id="ADLO01000115">
    <property type="protein sequence ID" value="KGF53110.1"/>
    <property type="molecule type" value="Genomic_DNA"/>
</dbReference>
<comment type="caution">
    <text evidence="3">The sequence shown here is derived from an EMBL/GenBank/DDBJ whole genome shotgun (WGS) entry which is preliminary data.</text>
</comment>
<dbReference type="SUPFAM" id="SSF116734">
    <property type="entry name" value="DNA methylase specificity domain"/>
    <property type="match status" value="1"/>
</dbReference>
<evidence type="ECO:0000256" key="1">
    <source>
        <dbReference type="ARBA" id="ARBA00022747"/>
    </source>
</evidence>
<evidence type="ECO:0000313" key="4">
    <source>
        <dbReference type="Proteomes" id="UP000029585"/>
    </source>
</evidence>
<evidence type="ECO:0008006" key="5">
    <source>
        <dbReference type="Google" id="ProtNLM"/>
    </source>
</evidence>
<proteinExistence type="predicted"/>
<protein>
    <recommendedName>
        <fullName evidence="5">Type I restriction modification DNA specificity domain-containing protein</fullName>
    </recommendedName>
</protein>
<dbReference type="InterPro" id="IPR052021">
    <property type="entry name" value="Type-I_RS_S_subunit"/>
</dbReference>
<dbReference type="InterPro" id="IPR044946">
    <property type="entry name" value="Restrct_endonuc_typeI_TRD_sf"/>
</dbReference>
<evidence type="ECO:0000313" key="3">
    <source>
        <dbReference type="EMBL" id="KGF53110.1"/>
    </source>
</evidence>
<dbReference type="eggNOG" id="COG0732">
    <property type="taxonomic scope" value="Bacteria"/>
</dbReference>
<evidence type="ECO:0000256" key="2">
    <source>
        <dbReference type="ARBA" id="ARBA00023125"/>
    </source>
</evidence>
<dbReference type="HOGENOM" id="CLU_094509_0_0_9"/>
<gene>
    <name evidence="3" type="ORF">HMPREF9460_03851</name>
</gene>